<keyword evidence="2" id="KW-1185">Reference proteome</keyword>
<dbReference type="Proteomes" id="UP000789831">
    <property type="component" value="Unassembled WGS sequence"/>
</dbReference>
<reference evidence="1" key="1">
    <citation type="submission" date="2021-06" db="EMBL/GenBank/DDBJ databases">
        <authorList>
            <person name="Kallberg Y."/>
            <person name="Tangrot J."/>
            <person name="Rosling A."/>
        </authorList>
    </citation>
    <scope>NUCLEOTIDE SEQUENCE</scope>
    <source>
        <strain evidence="1">MT106</strain>
    </source>
</reference>
<name>A0A9N9BWA4_9GLOM</name>
<feature type="non-terminal residue" evidence="1">
    <location>
        <position position="459"/>
    </location>
</feature>
<evidence type="ECO:0000313" key="1">
    <source>
        <dbReference type="EMBL" id="CAG8582045.1"/>
    </source>
</evidence>
<organism evidence="1 2">
    <name type="scientific">Ambispora gerdemannii</name>
    <dbReference type="NCBI Taxonomy" id="144530"/>
    <lineage>
        <taxon>Eukaryota</taxon>
        <taxon>Fungi</taxon>
        <taxon>Fungi incertae sedis</taxon>
        <taxon>Mucoromycota</taxon>
        <taxon>Glomeromycotina</taxon>
        <taxon>Glomeromycetes</taxon>
        <taxon>Archaeosporales</taxon>
        <taxon>Ambisporaceae</taxon>
        <taxon>Ambispora</taxon>
    </lineage>
</organism>
<accession>A0A9N9BWA4</accession>
<protein>
    <submittedName>
        <fullName evidence="1">3977_t:CDS:1</fullName>
    </submittedName>
</protein>
<proteinExistence type="predicted"/>
<dbReference type="EMBL" id="CAJVPL010001663">
    <property type="protein sequence ID" value="CAG8582045.1"/>
    <property type="molecule type" value="Genomic_DNA"/>
</dbReference>
<gene>
    <name evidence="1" type="ORF">AGERDE_LOCUS8173</name>
</gene>
<feature type="non-terminal residue" evidence="1">
    <location>
        <position position="1"/>
    </location>
</feature>
<sequence length="459" mass="53416">MVSCTTNMVKSLFYQKSQTDELEYSSVQDWSPEEVNLFLRNKFAEDWEALKEFGFEKYKVTGSTLLELKADDLRKSGLPFLVAKELENTVKQLSGKTIYVQAYDDEGELLEKFEEYTMHSENDLHTFLKRVDGKGLESIDDNNEVPKVVTSLKYIRPNQYYRINASHLTAVKKQVVWSKVEDQAMEEETLLAVHNALTEKIKAPTKIFPKRKHIFKLIGRLKEFPKKLEATTDLEFKQLLGKQHIGVACGTKFSEELRRVARDELGLIVIFPGGGRYKEEEHYHEELRLRQDTLDITNKNLDSVISDDFWLYHGEITFQRYLRRFGLKSLSSDSDKRFFETERLYDTLSIVLPNEALTAWAIRVQELISRSKFSVYHKHCLYASFPGGKFEDYNHYRPKQFKNGTMICLNCVKLVRVNVNAKPRKVIQNGCDIRKGQSSATQVWHTVKDDNTPNDEKYL</sequence>
<dbReference type="InterPro" id="IPR013761">
    <property type="entry name" value="SAM/pointed_sf"/>
</dbReference>
<dbReference type="AlphaFoldDB" id="A0A9N9BWA4"/>
<dbReference type="OrthoDB" id="2417211at2759"/>
<dbReference type="SUPFAM" id="SSF47769">
    <property type="entry name" value="SAM/Pointed domain"/>
    <property type="match status" value="1"/>
</dbReference>
<dbReference type="Gene3D" id="1.10.150.50">
    <property type="entry name" value="Transcription Factor, Ets-1"/>
    <property type="match status" value="1"/>
</dbReference>
<evidence type="ECO:0000313" key="2">
    <source>
        <dbReference type="Proteomes" id="UP000789831"/>
    </source>
</evidence>
<comment type="caution">
    <text evidence="1">The sequence shown here is derived from an EMBL/GenBank/DDBJ whole genome shotgun (WGS) entry which is preliminary data.</text>
</comment>